<reference evidence="2 3" key="1">
    <citation type="submission" date="2019-01" db="EMBL/GenBank/DDBJ databases">
        <title>Genome sequencing of the rare red list fungi Fomitopsis rosea.</title>
        <authorList>
            <person name="Buettner E."/>
            <person name="Kellner H."/>
        </authorList>
    </citation>
    <scope>NUCLEOTIDE SEQUENCE [LARGE SCALE GENOMIC DNA]</scope>
    <source>
        <strain evidence="2 3">DSM 105464</strain>
    </source>
</reference>
<proteinExistence type="predicted"/>
<name>A0A4Y9XYI1_9APHY</name>
<accession>A0A4Y9XYI1</accession>
<gene>
    <name evidence="2" type="ORF">EVJ58_g8871</name>
</gene>
<protein>
    <submittedName>
        <fullName evidence="2">Uncharacterized protein</fullName>
    </submittedName>
</protein>
<evidence type="ECO:0000313" key="2">
    <source>
        <dbReference type="EMBL" id="TFY54427.1"/>
    </source>
</evidence>
<evidence type="ECO:0000313" key="3">
    <source>
        <dbReference type="Proteomes" id="UP000298390"/>
    </source>
</evidence>
<evidence type="ECO:0000256" key="1">
    <source>
        <dbReference type="SAM" id="MobiDB-lite"/>
    </source>
</evidence>
<dbReference type="EMBL" id="SEKV01000699">
    <property type="protein sequence ID" value="TFY54427.1"/>
    <property type="molecule type" value="Genomic_DNA"/>
</dbReference>
<feature type="compositionally biased region" description="Basic residues" evidence="1">
    <location>
        <begin position="226"/>
        <end position="240"/>
    </location>
</feature>
<organism evidence="2 3">
    <name type="scientific">Rhodofomes roseus</name>
    <dbReference type="NCBI Taxonomy" id="34475"/>
    <lineage>
        <taxon>Eukaryota</taxon>
        <taxon>Fungi</taxon>
        <taxon>Dikarya</taxon>
        <taxon>Basidiomycota</taxon>
        <taxon>Agaricomycotina</taxon>
        <taxon>Agaricomycetes</taxon>
        <taxon>Polyporales</taxon>
        <taxon>Rhodofomes</taxon>
    </lineage>
</organism>
<dbReference type="AlphaFoldDB" id="A0A4Y9XYI1"/>
<feature type="region of interest" description="Disordered" evidence="1">
    <location>
        <begin position="171"/>
        <end position="240"/>
    </location>
</feature>
<sequence>MRNKFELNTKQPQYLIPSIPITCHVCMSNGMFICGLGKLHTATQSFKAMMGKIEPEEVFDSGDDYVPRPKQKPYMIVFVILQRPRPVLLKSAASLMMKQGRPEGFEGTDDYQDNNDGDIVELSDEEDEQQEIADMATIVSSDDEPLVSTKGHASTSRLRRCHSILEMSRSSPDWDNELVGSTRDSPIKRANLMGPPDTPATPSPSKDKVRAKCPVADEEESQKASPTKKSRTTVNKGKHKAKAAVLSDAEDNPFIAGTSNKEAVFIGGKQ</sequence>
<dbReference type="Proteomes" id="UP000298390">
    <property type="component" value="Unassembled WGS sequence"/>
</dbReference>
<comment type="caution">
    <text evidence="2">The sequence shown here is derived from an EMBL/GenBank/DDBJ whole genome shotgun (WGS) entry which is preliminary data.</text>
</comment>